<sequence length="157" mass="17840">PPIHDVIKPVAWLIGKWKGDGEGKYPTMDDFTYREEIEFFHFGKPMLQFNAYSTDMEGKPLHREIGFLRIKKGTSHVALIVAHNNGVSDMEEGEVNGQEIKLESHTLGRMTFGAPPQTKKLCRTIKLEGDTLSQVLHMETENTSLTEHLRATYKKVT</sequence>
<evidence type="ECO:0000259" key="2">
    <source>
        <dbReference type="Pfam" id="PF08768"/>
    </source>
</evidence>
<dbReference type="SUPFAM" id="SSF50814">
    <property type="entry name" value="Lipocalins"/>
    <property type="match status" value="1"/>
</dbReference>
<comment type="caution">
    <text evidence="3">The sequence shown here is derived from an EMBL/GenBank/DDBJ whole genome shotgun (WGS) entry which is preliminary data.</text>
</comment>
<dbReference type="InterPro" id="IPR045165">
    <property type="entry name" value="Nitrobindin"/>
</dbReference>
<dbReference type="InterPro" id="IPR014878">
    <property type="entry name" value="THAP4-like_heme-bd"/>
</dbReference>
<keyword evidence="4" id="KW-1185">Reference proteome</keyword>
<dbReference type="InterPro" id="IPR012674">
    <property type="entry name" value="Calycin"/>
</dbReference>
<dbReference type="Pfam" id="PF08768">
    <property type="entry name" value="THAP4_heme-bd"/>
    <property type="match status" value="1"/>
</dbReference>
<dbReference type="AlphaFoldDB" id="A0AA88Y067"/>
<dbReference type="PANTHER" id="PTHR15854">
    <property type="entry name" value="THAP4 PROTEIN"/>
    <property type="match status" value="1"/>
</dbReference>
<feature type="non-terminal residue" evidence="3">
    <location>
        <position position="1"/>
    </location>
</feature>
<comment type="catalytic activity">
    <reaction evidence="1">
        <text>peroxynitrite = nitrate</text>
        <dbReference type="Rhea" id="RHEA:63116"/>
        <dbReference type="ChEBI" id="CHEBI:17632"/>
        <dbReference type="ChEBI" id="CHEBI:25941"/>
    </reaction>
    <physiologicalReaction direction="left-to-right" evidence="1">
        <dbReference type="Rhea" id="RHEA:63117"/>
    </physiologicalReaction>
</comment>
<feature type="domain" description="THAP4-like heme-binding" evidence="2">
    <location>
        <begin position="7"/>
        <end position="155"/>
    </location>
</feature>
<evidence type="ECO:0000256" key="1">
    <source>
        <dbReference type="ARBA" id="ARBA00036993"/>
    </source>
</evidence>
<accession>A0AA88Y067</accession>
<dbReference type="Proteomes" id="UP001186944">
    <property type="component" value="Unassembled WGS sequence"/>
</dbReference>
<evidence type="ECO:0000313" key="4">
    <source>
        <dbReference type="Proteomes" id="UP001186944"/>
    </source>
</evidence>
<evidence type="ECO:0000313" key="3">
    <source>
        <dbReference type="EMBL" id="KAK3095872.1"/>
    </source>
</evidence>
<protein>
    <recommendedName>
        <fullName evidence="2">THAP4-like heme-binding domain-containing protein</fullName>
    </recommendedName>
</protein>
<name>A0AA88Y067_PINIB</name>
<proteinExistence type="predicted"/>
<gene>
    <name evidence="3" type="ORF">FSP39_020160</name>
</gene>
<dbReference type="CDD" id="cd07828">
    <property type="entry name" value="lipocalin_heme-bd-THAP4-like"/>
    <property type="match status" value="1"/>
</dbReference>
<dbReference type="PANTHER" id="PTHR15854:SF4">
    <property type="entry name" value="PEROXYNITRITE ISOMERASE THAP4"/>
    <property type="match status" value="1"/>
</dbReference>
<dbReference type="EMBL" id="VSWD01000008">
    <property type="protein sequence ID" value="KAK3095872.1"/>
    <property type="molecule type" value="Genomic_DNA"/>
</dbReference>
<dbReference type="GO" id="GO:0008289">
    <property type="term" value="F:lipid binding"/>
    <property type="evidence" value="ECO:0007669"/>
    <property type="project" value="UniProtKB-KW"/>
</dbReference>
<organism evidence="3 4">
    <name type="scientific">Pinctada imbricata</name>
    <name type="common">Atlantic pearl-oyster</name>
    <name type="synonym">Pinctada martensii</name>
    <dbReference type="NCBI Taxonomy" id="66713"/>
    <lineage>
        <taxon>Eukaryota</taxon>
        <taxon>Metazoa</taxon>
        <taxon>Spiralia</taxon>
        <taxon>Lophotrochozoa</taxon>
        <taxon>Mollusca</taxon>
        <taxon>Bivalvia</taxon>
        <taxon>Autobranchia</taxon>
        <taxon>Pteriomorphia</taxon>
        <taxon>Pterioida</taxon>
        <taxon>Pterioidea</taxon>
        <taxon>Pteriidae</taxon>
        <taxon>Pinctada</taxon>
    </lineage>
</organism>
<dbReference type="Gene3D" id="2.40.128.20">
    <property type="match status" value="1"/>
</dbReference>
<reference evidence="3" key="1">
    <citation type="submission" date="2019-08" db="EMBL/GenBank/DDBJ databases">
        <title>The improved chromosome-level genome for the pearl oyster Pinctada fucata martensii using PacBio sequencing and Hi-C.</title>
        <authorList>
            <person name="Zheng Z."/>
        </authorList>
    </citation>
    <scope>NUCLEOTIDE SEQUENCE</scope>
    <source>
        <strain evidence="3">ZZ-2019</strain>
        <tissue evidence="3">Adductor muscle</tissue>
    </source>
</reference>